<gene>
    <name evidence="2" type="ORF">IRJ18_11310</name>
</gene>
<dbReference type="Proteomes" id="UP000632774">
    <property type="component" value="Unassembled WGS sequence"/>
</dbReference>
<dbReference type="RefSeq" id="WP_194106310.1">
    <property type="nucleotide sequence ID" value="NZ_JADFFM010000001.1"/>
</dbReference>
<keyword evidence="1" id="KW-0732">Signal</keyword>
<comment type="caution">
    <text evidence="2">The sequence shown here is derived from an EMBL/GenBank/DDBJ whole genome shotgun (WGS) entry which is preliminary data.</text>
</comment>
<organism evidence="2 3">
    <name type="scientific">Mucilaginibacter boryungensis</name>
    <dbReference type="NCBI Taxonomy" id="768480"/>
    <lineage>
        <taxon>Bacteria</taxon>
        <taxon>Pseudomonadati</taxon>
        <taxon>Bacteroidota</taxon>
        <taxon>Sphingobacteriia</taxon>
        <taxon>Sphingobacteriales</taxon>
        <taxon>Sphingobacteriaceae</taxon>
        <taxon>Mucilaginibacter</taxon>
    </lineage>
</organism>
<evidence type="ECO:0000313" key="2">
    <source>
        <dbReference type="EMBL" id="MBE9666950.1"/>
    </source>
</evidence>
<name>A0ABR9XIA3_9SPHI</name>
<evidence type="ECO:0000256" key="1">
    <source>
        <dbReference type="SAM" id="SignalP"/>
    </source>
</evidence>
<protein>
    <recommendedName>
        <fullName evidence="4">DKNYY family protein</fullName>
    </recommendedName>
</protein>
<proteinExistence type="predicted"/>
<evidence type="ECO:0008006" key="4">
    <source>
        <dbReference type="Google" id="ProtNLM"/>
    </source>
</evidence>
<keyword evidence="3" id="KW-1185">Reference proteome</keyword>
<evidence type="ECO:0000313" key="3">
    <source>
        <dbReference type="Proteomes" id="UP000632774"/>
    </source>
</evidence>
<feature type="chain" id="PRO_5046069677" description="DKNYY family protein" evidence="1">
    <location>
        <begin position="20"/>
        <end position="260"/>
    </location>
</feature>
<feature type="signal peptide" evidence="1">
    <location>
        <begin position="1"/>
        <end position="19"/>
    </location>
</feature>
<dbReference type="EMBL" id="JADFFM010000001">
    <property type="protein sequence ID" value="MBE9666950.1"/>
    <property type="molecule type" value="Genomic_DNA"/>
</dbReference>
<accession>A0ABR9XIA3</accession>
<reference evidence="2 3" key="1">
    <citation type="submission" date="2020-10" db="EMBL/GenBank/DDBJ databases">
        <title>Mucilaginibacter mali sp. nov., isolated from rhizosphere soil of apple orchard.</title>
        <authorList>
            <person name="Lee J.-S."/>
            <person name="Kim H.S."/>
            <person name="Kim J.-S."/>
        </authorList>
    </citation>
    <scope>NUCLEOTIDE SEQUENCE [LARGE SCALE GENOMIC DNA]</scope>
    <source>
        <strain evidence="2 3">KCTC 23157</strain>
    </source>
</reference>
<sequence>MNRVLQLLCCILCSQTVFSQTNAKVFKATELKNPQLTTVEAKKNFTRYDFSPLWIKTENKFVYGFIGDNYQRIRIKFLKVTKDSAGNYRVYGKSMVKNKLFDFKGTLKITHIRKYKHISEGLDKEYKRKGITGEYTMLGDYTFVEQLTQLPIGTFRGTFKTDFYLTRDNKIHYDDIEQVSDSYTNNNFVGTWTSYDGKITKTCNWGDYRAPNSGDLDTGAGEFSPADKYLPMGWQTVHDAYQNGRNSARAQKEENKEWWE</sequence>